<dbReference type="OrthoDB" id="77394at2157"/>
<keyword evidence="1" id="KW-0472">Membrane</keyword>
<gene>
    <name evidence="2" type="ORF">MBFIL_18230</name>
</gene>
<dbReference type="RefSeq" id="WP_066973850.1">
    <property type="nucleotide sequence ID" value="NZ_LWMT01000281.1"/>
</dbReference>
<keyword evidence="1" id="KW-0812">Transmembrane</keyword>
<organism evidence="2 3">
    <name type="scientific">Methanobrevibacter filiformis</name>
    <dbReference type="NCBI Taxonomy" id="55758"/>
    <lineage>
        <taxon>Archaea</taxon>
        <taxon>Methanobacteriati</taxon>
        <taxon>Methanobacteriota</taxon>
        <taxon>Methanomada group</taxon>
        <taxon>Methanobacteria</taxon>
        <taxon>Methanobacteriales</taxon>
        <taxon>Methanobacteriaceae</taxon>
        <taxon>Methanobrevibacter</taxon>
    </lineage>
</organism>
<evidence type="ECO:0000313" key="3">
    <source>
        <dbReference type="Proteomes" id="UP000077066"/>
    </source>
</evidence>
<feature type="transmembrane region" description="Helical" evidence="1">
    <location>
        <begin position="48"/>
        <end position="73"/>
    </location>
</feature>
<name>A0A166C0B6_9EURY</name>
<keyword evidence="3" id="KW-1185">Reference proteome</keyword>
<dbReference type="EMBL" id="LWMT01000281">
    <property type="protein sequence ID" value="KZX10297.1"/>
    <property type="molecule type" value="Genomic_DNA"/>
</dbReference>
<protein>
    <submittedName>
        <fullName evidence="2">Uncharacterized protein</fullName>
    </submittedName>
</protein>
<evidence type="ECO:0000313" key="2">
    <source>
        <dbReference type="EMBL" id="KZX10297.1"/>
    </source>
</evidence>
<reference evidence="2 3" key="1">
    <citation type="submission" date="2016-04" db="EMBL/GenBank/DDBJ databases">
        <title>Genome sequence of Methanobrevibacter filiformis DSM 11501.</title>
        <authorList>
            <person name="Poehlein A."/>
            <person name="Seedorf H."/>
            <person name="Daniel R."/>
        </authorList>
    </citation>
    <scope>NUCLEOTIDE SEQUENCE [LARGE SCALE GENOMIC DNA]</scope>
    <source>
        <strain evidence="2 3">DSM 11501</strain>
    </source>
</reference>
<dbReference type="AlphaFoldDB" id="A0A166C0B6"/>
<comment type="caution">
    <text evidence="2">The sequence shown here is derived from an EMBL/GenBank/DDBJ whole genome shotgun (WGS) entry which is preliminary data.</text>
</comment>
<sequence>MKLKIIKAENQSEIGDLTQKFLDNKFKIVSEDDSFILFKKVRYGDIKVHILCIILALSVTQPFVILNVIYFGYNVFKRSEAVLITTETLDSNGNHLEFSNLDDISIFNENSNKIDSNLNSLKNKFKNIFNKK</sequence>
<accession>A0A166C0B6</accession>
<dbReference type="Proteomes" id="UP000077066">
    <property type="component" value="Unassembled WGS sequence"/>
</dbReference>
<dbReference type="PATRIC" id="fig|55758.3.peg.2040"/>
<proteinExistence type="predicted"/>
<keyword evidence="1" id="KW-1133">Transmembrane helix</keyword>
<evidence type="ECO:0000256" key="1">
    <source>
        <dbReference type="SAM" id="Phobius"/>
    </source>
</evidence>